<sequence>MGQGNGDMTDAKAEHARCGDRARQLVLCCLIALSGIKPALADTVRVTPVQQTGMVTYITYVTQAGDTLYDIAVRYLRDADSWRPLGRLNQVTAPRRLPAGIHLRIPAALLRQDLLSAHVAAVHGNTEHAFRNGPFTPVVASTTIGEGDRIRTGSDGFVTLELADGSHIGLPPQTLLEVGSLRQTALTGATDRVFNLHHGEVDSEVTHAAKRDDRFQIRSPSAVAGVRGTRFRVDYDADRRATKVEVLDGAVGVDPAHQPPAAPGVALQMASQLLRAQFGNVTRDDQPSGEPVELLPAPTLRDPAKLQDGNDIVFNLEPQAGAHGWRVQIARDADFLERIRDARTNGTQARFDDLPDGSYFVGVSAFDDAGLEGDTRIYGFERRRFDLNASALARAGTRDYEFRWYASAQGGETRFRFVLANHPDLHDPLIDQTDTAANQLFVKDLPRGVYYWTVIAERFVQGRLYRTSSPVRSFTLAY</sequence>
<dbReference type="PIRSF" id="PIRSF029644">
    <property type="entry name" value="UCP029644"/>
    <property type="match status" value="1"/>
</dbReference>
<accession>A0A6J5DHZ2</accession>
<dbReference type="Gene3D" id="2.60.40.10">
    <property type="entry name" value="Immunoglobulins"/>
    <property type="match status" value="2"/>
</dbReference>
<gene>
    <name evidence="2" type="ORF">LMG29739_01756</name>
</gene>
<dbReference type="AlphaFoldDB" id="A0A6J5DHZ2"/>
<proteinExistence type="predicted"/>
<evidence type="ECO:0000313" key="3">
    <source>
        <dbReference type="Proteomes" id="UP000494329"/>
    </source>
</evidence>
<dbReference type="InterPro" id="IPR006860">
    <property type="entry name" value="FecR"/>
</dbReference>
<dbReference type="InterPro" id="IPR036779">
    <property type="entry name" value="LysM_dom_sf"/>
</dbReference>
<evidence type="ECO:0000313" key="2">
    <source>
        <dbReference type="EMBL" id="CAB3753533.1"/>
    </source>
</evidence>
<dbReference type="Pfam" id="PF01476">
    <property type="entry name" value="LysM"/>
    <property type="match status" value="1"/>
</dbReference>
<evidence type="ECO:0000259" key="1">
    <source>
        <dbReference type="PROSITE" id="PS51782"/>
    </source>
</evidence>
<dbReference type="CDD" id="cd00118">
    <property type="entry name" value="LysM"/>
    <property type="match status" value="1"/>
</dbReference>
<dbReference type="EMBL" id="CADIKF010000010">
    <property type="protein sequence ID" value="CAB3753533.1"/>
    <property type="molecule type" value="Genomic_DNA"/>
</dbReference>
<dbReference type="SUPFAM" id="SSF54106">
    <property type="entry name" value="LysM domain"/>
    <property type="match status" value="1"/>
</dbReference>
<name>A0A6J5DHZ2_9BURK</name>
<dbReference type="PROSITE" id="PS51782">
    <property type="entry name" value="LYSM"/>
    <property type="match status" value="1"/>
</dbReference>
<feature type="domain" description="LysM" evidence="1">
    <location>
        <begin position="58"/>
        <end position="105"/>
    </location>
</feature>
<dbReference type="InterPro" id="IPR018392">
    <property type="entry name" value="LysM"/>
</dbReference>
<dbReference type="Gene3D" id="3.10.350.10">
    <property type="entry name" value="LysM domain"/>
    <property type="match status" value="1"/>
</dbReference>
<dbReference type="InterPro" id="IPR016930">
    <property type="entry name" value="UCP029644"/>
</dbReference>
<keyword evidence="3" id="KW-1185">Reference proteome</keyword>
<dbReference type="InterPro" id="IPR013783">
    <property type="entry name" value="Ig-like_fold"/>
</dbReference>
<dbReference type="PANTHER" id="PTHR38731:SF1">
    <property type="entry name" value="FECR PROTEIN DOMAIN-CONTAINING PROTEIN"/>
    <property type="match status" value="1"/>
</dbReference>
<dbReference type="PANTHER" id="PTHR38731">
    <property type="entry name" value="LIPL45-RELATED LIPOPROTEIN-RELATED"/>
    <property type="match status" value="1"/>
</dbReference>
<dbReference type="Gene3D" id="2.60.120.1440">
    <property type="match status" value="1"/>
</dbReference>
<reference evidence="2 3" key="1">
    <citation type="submission" date="2020-04" db="EMBL/GenBank/DDBJ databases">
        <authorList>
            <person name="De Canck E."/>
        </authorList>
    </citation>
    <scope>NUCLEOTIDE SEQUENCE [LARGE SCALE GENOMIC DNA]</scope>
    <source>
        <strain evidence="2 3">LMG 29739</strain>
    </source>
</reference>
<dbReference type="Proteomes" id="UP000494329">
    <property type="component" value="Unassembled WGS sequence"/>
</dbReference>
<protein>
    <recommendedName>
        <fullName evidence="1">LysM domain-containing protein</fullName>
    </recommendedName>
</protein>
<dbReference type="Pfam" id="PF04773">
    <property type="entry name" value="FecR"/>
    <property type="match status" value="1"/>
</dbReference>
<organism evidence="2 3">
    <name type="scientific">Paraburkholderia solisilvae</name>
    <dbReference type="NCBI Taxonomy" id="624376"/>
    <lineage>
        <taxon>Bacteria</taxon>
        <taxon>Pseudomonadati</taxon>
        <taxon>Pseudomonadota</taxon>
        <taxon>Betaproteobacteria</taxon>
        <taxon>Burkholderiales</taxon>
        <taxon>Burkholderiaceae</taxon>
        <taxon>Paraburkholderia</taxon>
    </lineage>
</organism>